<organism evidence="1 2">
    <name type="scientific">Drosophila busckii</name>
    <name type="common">Fruit fly</name>
    <dbReference type="NCBI Taxonomy" id="30019"/>
    <lineage>
        <taxon>Eukaryota</taxon>
        <taxon>Metazoa</taxon>
        <taxon>Ecdysozoa</taxon>
        <taxon>Arthropoda</taxon>
        <taxon>Hexapoda</taxon>
        <taxon>Insecta</taxon>
        <taxon>Pterygota</taxon>
        <taxon>Neoptera</taxon>
        <taxon>Endopterygota</taxon>
        <taxon>Diptera</taxon>
        <taxon>Brachycera</taxon>
        <taxon>Muscomorpha</taxon>
        <taxon>Ephydroidea</taxon>
        <taxon>Drosophilidae</taxon>
        <taxon>Drosophila</taxon>
    </lineage>
</organism>
<dbReference type="EMBL" id="CP012528">
    <property type="protein sequence ID" value="ALC49990.1"/>
    <property type="molecule type" value="Genomic_DNA"/>
</dbReference>
<proteinExistence type="predicted"/>
<evidence type="ECO:0000313" key="2">
    <source>
        <dbReference type="Proteomes" id="UP000494163"/>
    </source>
</evidence>
<protein>
    <submittedName>
        <fullName evidence="1">CG32551</fullName>
    </submittedName>
</protein>
<name>A0A0M4ETS9_DROBS</name>
<gene>
    <name evidence="1" type="ORF">Dbus_chrXg1846</name>
</gene>
<evidence type="ECO:0000313" key="1">
    <source>
        <dbReference type="EMBL" id="ALC49990.1"/>
    </source>
</evidence>
<dbReference type="Proteomes" id="UP000494163">
    <property type="component" value="Chromosome X"/>
</dbReference>
<dbReference type="AlphaFoldDB" id="A0A0M4ETS9"/>
<keyword evidence="2" id="KW-1185">Reference proteome</keyword>
<accession>A0A0M4ETS9</accession>
<reference evidence="1 2" key="1">
    <citation type="submission" date="2015-08" db="EMBL/GenBank/DDBJ databases">
        <title>Ancestral chromatin configuration constrains chromatin evolution on differentiating sex chromosomes in Drosophila.</title>
        <authorList>
            <person name="Zhou Q."/>
            <person name="Bachtrog D."/>
        </authorList>
    </citation>
    <scope>NUCLEOTIDE SEQUENCE [LARGE SCALE GENOMIC DNA]</scope>
    <source>
        <tissue evidence="1">Whole larvae</tissue>
    </source>
</reference>
<sequence length="71" mass="8378">MNMTMCGHILCIPMSRDWIDVLARLLSNLDKACAMLGSLWWILLRTTFRNCMMYSLMVSKTMRKPYQEITE</sequence>